<evidence type="ECO:0000313" key="2">
    <source>
        <dbReference type="EMBL" id="MCS3952116.1"/>
    </source>
</evidence>
<accession>A0A9X2ZSG8</accession>
<name>A0A9X2ZSG8_9BACT</name>
<gene>
    <name evidence="2" type="ORF">GGP83_002079</name>
</gene>
<keyword evidence="1" id="KW-1133">Transmembrane helix</keyword>
<feature type="transmembrane region" description="Helical" evidence="1">
    <location>
        <begin position="25"/>
        <end position="50"/>
    </location>
</feature>
<protein>
    <submittedName>
        <fullName evidence="2">Uncharacterized membrane protein YobD (UPF0266 family)</fullName>
    </submittedName>
</protein>
<feature type="transmembrane region" description="Helical" evidence="1">
    <location>
        <begin position="56"/>
        <end position="77"/>
    </location>
</feature>
<proteinExistence type="predicted"/>
<sequence>MGLHVLARMLTHYAALRASDRETFLIIELGGLGGRMGLVFVVMIVVLLYAPVHVPTYVGTLLGLLFVSIAFEIWMIVRRMRQDGLMARD</sequence>
<organism evidence="2 3">
    <name type="scientific">Salinibacter ruber</name>
    <dbReference type="NCBI Taxonomy" id="146919"/>
    <lineage>
        <taxon>Bacteria</taxon>
        <taxon>Pseudomonadati</taxon>
        <taxon>Rhodothermota</taxon>
        <taxon>Rhodothermia</taxon>
        <taxon>Rhodothermales</taxon>
        <taxon>Salinibacteraceae</taxon>
        <taxon>Salinibacter</taxon>
    </lineage>
</organism>
<reference evidence="2" key="1">
    <citation type="submission" date="2022-08" db="EMBL/GenBank/DDBJ databases">
        <title>Genomic Encyclopedia of Type Strains, Phase V (KMG-V): Genome sequencing to study the core and pangenomes of soil and plant-associated prokaryotes.</title>
        <authorList>
            <person name="Whitman W."/>
        </authorList>
    </citation>
    <scope>NUCLEOTIDE SEQUENCE</scope>
    <source>
        <strain evidence="2">SP2017</strain>
    </source>
</reference>
<dbReference type="Proteomes" id="UP001155010">
    <property type="component" value="Unassembled WGS sequence"/>
</dbReference>
<dbReference type="EMBL" id="JANUBB010000008">
    <property type="protein sequence ID" value="MCS3952116.1"/>
    <property type="molecule type" value="Genomic_DNA"/>
</dbReference>
<evidence type="ECO:0000313" key="3">
    <source>
        <dbReference type="Proteomes" id="UP001155010"/>
    </source>
</evidence>
<dbReference type="AlphaFoldDB" id="A0A9X2ZSG8"/>
<comment type="caution">
    <text evidence="2">The sequence shown here is derived from an EMBL/GenBank/DDBJ whole genome shotgun (WGS) entry which is preliminary data.</text>
</comment>
<evidence type="ECO:0000256" key="1">
    <source>
        <dbReference type="SAM" id="Phobius"/>
    </source>
</evidence>
<keyword evidence="1" id="KW-0472">Membrane</keyword>
<dbReference type="RefSeq" id="WP_259087195.1">
    <property type="nucleotide sequence ID" value="NZ_JANTZN010000007.1"/>
</dbReference>
<keyword evidence="1" id="KW-0812">Transmembrane</keyword>